<accession>A0A4Y7L739</accession>
<keyword evidence="2" id="KW-0378">Hydrolase</keyword>
<dbReference type="GO" id="GO:0004445">
    <property type="term" value="F:inositol-polyphosphate 5-phosphatase activity"/>
    <property type="evidence" value="ECO:0007669"/>
    <property type="project" value="InterPro"/>
</dbReference>
<dbReference type="AlphaFoldDB" id="A0A4Y7L739"/>
<dbReference type="GO" id="GO:0046856">
    <property type="term" value="P:phosphatidylinositol dephosphorylation"/>
    <property type="evidence" value="ECO:0007669"/>
    <property type="project" value="InterPro"/>
</dbReference>
<keyword evidence="6" id="KW-1185">Reference proteome</keyword>
<feature type="domain" description="Inositol polyphosphate-related phosphatase" evidence="4">
    <location>
        <begin position="42"/>
        <end position="95"/>
    </location>
</feature>
<dbReference type="InterPro" id="IPR036691">
    <property type="entry name" value="Endo/exonu/phosph_ase_sf"/>
</dbReference>
<dbReference type="PANTHER" id="PTHR45666:SF7">
    <property type="entry name" value="TYPE IV INOSITOL POLYPHOSPHATE 5-PHOSPHATASE 6-LIKE"/>
    <property type="match status" value="1"/>
</dbReference>
<gene>
    <name evidence="5" type="ORF">C5167_042664</name>
</gene>
<comment type="similarity">
    <text evidence="1">Belongs to the inositol polyphosphate 5-phosphatase family.</text>
</comment>
<dbReference type="SUPFAM" id="SSF56219">
    <property type="entry name" value="DNase I-like"/>
    <property type="match status" value="1"/>
</dbReference>
<dbReference type="GO" id="GO:0004439">
    <property type="term" value="F:phosphatidylinositol-4,5-bisphosphate 5-phosphatase activity"/>
    <property type="evidence" value="ECO:0007669"/>
    <property type="project" value="TreeGrafter"/>
</dbReference>
<evidence type="ECO:0000259" key="4">
    <source>
        <dbReference type="Pfam" id="PF22669"/>
    </source>
</evidence>
<evidence type="ECO:0000256" key="2">
    <source>
        <dbReference type="ARBA" id="ARBA00022801"/>
    </source>
</evidence>
<dbReference type="PANTHER" id="PTHR45666">
    <property type="entry name" value="TYPE IV INOSITOL POLYPHOSPHATE 5-PHOSPHATASE 9"/>
    <property type="match status" value="1"/>
</dbReference>
<dbReference type="Pfam" id="PF22669">
    <property type="entry name" value="Exo_endo_phos2"/>
    <property type="match status" value="1"/>
</dbReference>
<proteinExistence type="inferred from homology"/>
<sequence length="203" mass="22152">MDYKISSDSELGEDGSSRESPTEELSVGPRYQLLASNKMMGKYSISNVKVGSVACGIMGCLGNKGPVFVSLSIESSTSCFVAAYLASGEKDGDDRILWFGDLNYKLGTKDVLARELVRSKDWIGLQQIDQLREELQDFGGVFQGDPVVGSTNPAVVKLQIFPQANSLPVDNQTYRFLRCTTTSITNANGTQENKQQKGAKNYI</sequence>
<dbReference type="STRING" id="3469.A0A4Y7L739"/>
<dbReference type="Gramene" id="RZC80089">
    <property type="protein sequence ID" value="RZC80089"/>
    <property type="gene ID" value="C5167_042664"/>
</dbReference>
<feature type="region of interest" description="Disordered" evidence="3">
    <location>
        <begin position="1"/>
        <end position="27"/>
    </location>
</feature>
<dbReference type="InterPro" id="IPR000300">
    <property type="entry name" value="IPPc"/>
</dbReference>
<protein>
    <recommendedName>
        <fullName evidence="4">Inositol polyphosphate-related phosphatase domain-containing protein</fullName>
    </recommendedName>
</protein>
<dbReference type="Gene3D" id="3.60.10.10">
    <property type="entry name" value="Endonuclease/exonuclease/phosphatase"/>
    <property type="match status" value="2"/>
</dbReference>
<name>A0A4Y7L739_PAPSO</name>
<organism evidence="5 6">
    <name type="scientific">Papaver somniferum</name>
    <name type="common">Opium poppy</name>
    <dbReference type="NCBI Taxonomy" id="3469"/>
    <lineage>
        <taxon>Eukaryota</taxon>
        <taxon>Viridiplantae</taxon>
        <taxon>Streptophyta</taxon>
        <taxon>Embryophyta</taxon>
        <taxon>Tracheophyta</taxon>
        <taxon>Spermatophyta</taxon>
        <taxon>Magnoliopsida</taxon>
        <taxon>Ranunculales</taxon>
        <taxon>Papaveraceae</taxon>
        <taxon>Papaveroideae</taxon>
        <taxon>Papaver</taxon>
    </lineage>
</organism>
<dbReference type="GO" id="GO:0034485">
    <property type="term" value="F:phosphatidylinositol-3,4,5-trisphosphate 5-phosphatase activity"/>
    <property type="evidence" value="ECO:0007669"/>
    <property type="project" value="TreeGrafter"/>
</dbReference>
<evidence type="ECO:0000256" key="1">
    <source>
        <dbReference type="ARBA" id="ARBA00010768"/>
    </source>
</evidence>
<evidence type="ECO:0000256" key="3">
    <source>
        <dbReference type="SAM" id="MobiDB-lite"/>
    </source>
</evidence>
<evidence type="ECO:0000313" key="5">
    <source>
        <dbReference type="EMBL" id="RZC80089.1"/>
    </source>
</evidence>
<evidence type="ECO:0000313" key="6">
    <source>
        <dbReference type="Proteomes" id="UP000316621"/>
    </source>
</evidence>
<dbReference type="InterPro" id="IPR045849">
    <property type="entry name" value="IP5P_plant"/>
</dbReference>
<dbReference type="EMBL" id="CM010724">
    <property type="protein sequence ID" value="RZC80089.1"/>
    <property type="molecule type" value="Genomic_DNA"/>
</dbReference>
<dbReference type="Proteomes" id="UP000316621">
    <property type="component" value="Chromosome 10"/>
</dbReference>
<reference evidence="5 6" key="1">
    <citation type="journal article" date="2018" name="Science">
        <title>The opium poppy genome and morphinan production.</title>
        <authorList>
            <person name="Guo L."/>
            <person name="Winzer T."/>
            <person name="Yang X."/>
            <person name="Li Y."/>
            <person name="Ning Z."/>
            <person name="He Z."/>
            <person name="Teodor R."/>
            <person name="Lu Y."/>
            <person name="Bowser T.A."/>
            <person name="Graham I.A."/>
            <person name="Ye K."/>
        </authorList>
    </citation>
    <scope>NUCLEOTIDE SEQUENCE [LARGE SCALE GENOMIC DNA]</scope>
    <source>
        <strain evidence="6">cv. HN1</strain>
        <tissue evidence="5">Leaves</tissue>
    </source>
</reference>